<dbReference type="KEGG" id="fin:KQS_02605"/>
<name>H8XSC7_FLAIG</name>
<reference evidence="5 6" key="1">
    <citation type="journal article" date="2012" name="J. Bacteriol.">
        <title>Complete Genome Sequence of Flavobacterium indicum GPSTA100-9T, Isolated from Warm Spring Water.</title>
        <authorList>
            <person name="Barbier P."/>
            <person name="Houel A."/>
            <person name="Loux V."/>
            <person name="Poulain J."/>
            <person name="Bernardet J.F."/>
            <person name="Touchon M."/>
            <person name="Duchaud E."/>
        </authorList>
    </citation>
    <scope>NUCLEOTIDE SEQUENCE [LARGE SCALE GENOMIC DNA]</scope>
    <source>
        <strain evidence="6">DSM 17447 / CIP 109464 / GPTSA100-9</strain>
    </source>
</reference>
<dbReference type="PANTHER" id="PTHR43630">
    <property type="entry name" value="POLY-BETA-1,6-N-ACETYL-D-GLUCOSAMINE SYNTHASE"/>
    <property type="match status" value="1"/>
</dbReference>
<comment type="similarity">
    <text evidence="1">Belongs to the glycosyltransferase 2 family.</text>
</comment>
<dbReference type="RefSeq" id="WP_014387656.1">
    <property type="nucleotide sequence ID" value="NC_017025.1"/>
</dbReference>
<protein>
    <submittedName>
        <fullName evidence="5">Glycosyl transferase, group 2 family protein</fullName>
    </submittedName>
</protein>
<dbReference type="Proteomes" id="UP000007599">
    <property type="component" value="Chromosome I"/>
</dbReference>
<organism evidence="5 6">
    <name type="scientific">Flavobacterium indicum (strain DSM 17447 / CIP 109464 / GPTSA100-9)</name>
    <dbReference type="NCBI Taxonomy" id="1094466"/>
    <lineage>
        <taxon>Bacteria</taxon>
        <taxon>Pseudomonadati</taxon>
        <taxon>Bacteroidota</taxon>
        <taxon>Flavobacteriia</taxon>
        <taxon>Flavobacteriales</taxon>
        <taxon>Flavobacteriaceae</taxon>
        <taxon>Flavobacterium</taxon>
    </lineage>
</organism>
<evidence type="ECO:0000313" key="5">
    <source>
        <dbReference type="EMBL" id="CCG52512.1"/>
    </source>
</evidence>
<gene>
    <name evidence="5" type="ordered locus">KQS_02605</name>
</gene>
<evidence type="ECO:0000256" key="3">
    <source>
        <dbReference type="ARBA" id="ARBA00022679"/>
    </source>
</evidence>
<dbReference type="SUPFAM" id="SSF53448">
    <property type="entry name" value="Nucleotide-diphospho-sugar transferases"/>
    <property type="match status" value="1"/>
</dbReference>
<sequence>MKYYIIIPAYNEEAFMGLTLQSLVEQTVLPTKLIVVNDNSTDKTAEIVSEFASQFPFIQLVNKKSDAIHLPGSKVIQAFQEGEKHIDENYDIIVKIDADLIFPKNYFETIIKHFQSDDRIGMVGGFCYIETRNKHIKSNKKNRVPEHLWQKNEICEEKNGDWVLENLTDKDHIRGALKAYRKETFKQIGGLKPQMGWDTVDELLCKFYNWKVVTDESLHVKHLKPTGASYNQAARYKQGEAFYTLGYGFFITAVASIKLALRKGKPLLFLDYIKGFWKAKREKKNLLVTPEQAQFIRKYRWKKMIQKLKR</sequence>
<evidence type="ECO:0000256" key="2">
    <source>
        <dbReference type="ARBA" id="ARBA00022676"/>
    </source>
</evidence>
<evidence type="ECO:0000256" key="1">
    <source>
        <dbReference type="ARBA" id="ARBA00006739"/>
    </source>
</evidence>
<keyword evidence="3 5" id="KW-0808">Transferase</keyword>
<keyword evidence="6" id="KW-1185">Reference proteome</keyword>
<evidence type="ECO:0000313" key="6">
    <source>
        <dbReference type="Proteomes" id="UP000007599"/>
    </source>
</evidence>
<reference evidence="6" key="2">
    <citation type="submission" date="2012-03" db="EMBL/GenBank/DDBJ databases">
        <title>Complete genome sequence of Flavobacterium indicum GPTSA100-9T, isolated from warm spring water.</title>
        <authorList>
            <person name="Barbier P."/>
            <person name="Houel A."/>
            <person name="Loux V."/>
            <person name="Poulain J."/>
            <person name="Bernardet J.-F."/>
            <person name="Touchon M."/>
            <person name="Duchaud E."/>
        </authorList>
    </citation>
    <scope>NUCLEOTIDE SEQUENCE [LARGE SCALE GENOMIC DNA]</scope>
    <source>
        <strain evidence="6">DSM 17447 / CIP 109464 / GPTSA100-9</strain>
    </source>
</reference>
<feature type="domain" description="Glycosyltransferase 2-like" evidence="4">
    <location>
        <begin position="5"/>
        <end position="150"/>
    </location>
</feature>
<dbReference type="Pfam" id="PF00535">
    <property type="entry name" value="Glycos_transf_2"/>
    <property type="match status" value="1"/>
</dbReference>
<dbReference type="PATRIC" id="fig|1094466.5.peg.516"/>
<dbReference type="eggNOG" id="COG1215">
    <property type="taxonomic scope" value="Bacteria"/>
</dbReference>
<dbReference type="Gene3D" id="3.90.550.10">
    <property type="entry name" value="Spore Coat Polysaccharide Biosynthesis Protein SpsA, Chain A"/>
    <property type="match status" value="1"/>
</dbReference>
<dbReference type="AlphaFoldDB" id="H8XSC7"/>
<dbReference type="PANTHER" id="PTHR43630:SF1">
    <property type="entry name" value="POLY-BETA-1,6-N-ACETYL-D-GLUCOSAMINE SYNTHASE"/>
    <property type="match status" value="1"/>
</dbReference>
<dbReference type="InterPro" id="IPR029044">
    <property type="entry name" value="Nucleotide-diphossugar_trans"/>
</dbReference>
<keyword evidence="2" id="KW-0328">Glycosyltransferase</keyword>
<dbReference type="STRING" id="1094466.KQS_02605"/>
<proteinExistence type="inferred from homology"/>
<dbReference type="GO" id="GO:0016757">
    <property type="term" value="F:glycosyltransferase activity"/>
    <property type="evidence" value="ECO:0007669"/>
    <property type="project" value="UniProtKB-KW"/>
</dbReference>
<dbReference type="HOGENOM" id="CLU_076334_0_0_10"/>
<dbReference type="EMBL" id="HE774682">
    <property type="protein sequence ID" value="CCG52512.1"/>
    <property type="molecule type" value="Genomic_DNA"/>
</dbReference>
<dbReference type="CDD" id="cd06423">
    <property type="entry name" value="CESA_like"/>
    <property type="match status" value="1"/>
</dbReference>
<dbReference type="OrthoDB" id="1142396at2"/>
<evidence type="ECO:0000259" key="4">
    <source>
        <dbReference type="Pfam" id="PF00535"/>
    </source>
</evidence>
<dbReference type="InterPro" id="IPR001173">
    <property type="entry name" value="Glyco_trans_2-like"/>
</dbReference>
<accession>H8XSC7</accession>